<dbReference type="InterPro" id="IPR000859">
    <property type="entry name" value="CUB_dom"/>
</dbReference>
<feature type="domain" description="CUB" evidence="3">
    <location>
        <begin position="70"/>
        <end position="208"/>
    </location>
</feature>
<keyword evidence="5" id="KW-1185">Reference proteome</keyword>
<evidence type="ECO:0000259" key="3">
    <source>
        <dbReference type="PROSITE" id="PS01180"/>
    </source>
</evidence>
<sequence length="924" mass="104023">MSYDELFVRMHLNIPAAAVAEGTVNTTPGKEPRPTSLDFGVPSLFRNTTAPSVQEEPEYYLGDLISGTYCSRIYSDCDRKHCRLQSPNFPGIYPRNLTCKHALITVRQPKGQLISIRSQSALYGTASTRELKVWNDCDDVQDYVTVYDGYTTRDPVILKFCGGGEAVPETISSGHELLVEFSTSPYGTFLYPPPAQSLHGFQLEVEVGNQTDGPEIRFVREPNSKDDAICIFCNGKFFEDIRGELWVQCIMCEMWAHCDCADCEKDDYITFVDQQSPTYMKQKRNCEFWVRGTNRGTIESPLHTLPANTTCLYHLQGLDPSVSPSPVPFRPLNTRYPDWRHVGMILPPPRYRVWLSVLKFHAAHSWDPQKPDQLCRSYLNVWDGQLWAPSNCDGLYCAGKDKSRSRATQSSGTGSGAKKNFTLLARYCREHVPRSCDHGLLANVTRFPRPCSLAESYLTSGDSLTLELRLADSTALSGQGLKTARSNTQFGKVQRLVCLGISSAMRTAPTRAIKVLTGLPPLYLVAEYEDSVELTISPSQILRIQISNRNEMTKYQLSTKMESSGSQMAPKLVIKQKRRNMGKPQEPIYPLPLGHMLLSSRRKTNTKGILLNEGLGHARAPSQGIRKFMARNPENTTNEDLYKRASVGPSGGLITFKALYEFVDLHLDGEPLGEGPCSRKFGIISDESQQKFQSPRDIFLYGRGGAKNISYPRYGFQLFIIRSTQENRLTAGNWQLEPRMAKGHLALRLSHLQAKGSPEIRQKEKADLNVEKIQQNARGPCVYRFEADWHIQGHGPPRMCRQHDGDAAILRGALVGRPGVLPRDCLCSVDRDRLMPFTYVSSSNVLELRFDVTGMNASDDFNTLFFEGTWKFIRTPVCSRNLRYQGASGEVHFEYPTRPHEVYLLIKMTALLQALYMISLSKKY</sequence>
<dbReference type="PANTHER" id="PTHR47537:SF4">
    <property type="entry name" value="GH12701P"/>
    <property type="match status" value="1"/>
</dbReference>
<dbReference type="PROSITE" id="PS01180">
    <property type="entry name" value="CUB"/>
    <property type="match status" value="1"/>
</dbReference>
<reference evidence="4" key="1">
    <citation type="journal article" date="2023" name="Insect Mol. Biol.">
        <title>Genome sequencing provides insights into the evolution of gene families encoding plant cell wall-degrading enzymes in longhorned beetles.</title>
        <authorList>
            <person name="Shin N.R."/>
            <person name="Okamura Y."/>
            <person name="Kirsch R."/>
            <person name="Pauchet Y."/>
        </authorList>
    </citation>
    <scope>NUCLEOTIDE SEQUENCE</scope>
    <source>
        <strain evidence="4">MMC_N1</strain>
    </source>
</reference>
<evidence type="ECO:0000313" key="4">
    <source>
        <dbReference type="EMBL" id="KAJ8977300.1"/>
    </source>
</evidence>
<keyword evidence="1" id="KW-1015">Disulfide bond</keyword>
<dbReference type="InterPro" id="IPR053207">
    <property type="entry name" value="Non-NMDA_GluR_Accessory"/>
</dbReference>
<dbReference type="InterPro" id="IPR035914">
    <property type="entry name" value="Sperma_CUB_dom_sf"/>
</dbReference>
<comment type="caution">
    <text evidence="4">The sequence shown here is derived from an EMBL/GenBank/DDBJ whole genome shotgun (WGS) entry which is preliminary data.</text>
</comment>
<dbReference type="CDD" id="cd00041">
    <property type="entry name" value="CUB"/>
    <property type="match status" value="1"/>
</dbReference>
<organism evidence="4 5">
    <name type="scientific">Molorchus minor</name>
    <dbReference type="NCBI Taxonomy" id="1323400"/>
    <lineage>
        <taxon>Eukaryota</taxon>
        <taxon>Metazoa</taxon>
        <taxon>Ecdysozoa</taxon>
        <taxon>Arthropoda</taxon>
        <taxon>Hexapoda</taxon>
        <taxon>Insecta</taxon>
        <taxon>Pterygota</taxon>
        <taxon>Neoptera</taxon>
        <taxon>Endopterygota</taxon>
        <taxon>Coleoptera</taxon>
        <taxon>Polyphaga</taxon>
        <taxon>Cucujiformia</taxon>
        <taxon>Chrysomeloidea</taxon>
        <taxon>Cerambycidae</taxon>
        <taxon>Lamiinae</taxon>
        <taxon>Monochamini</taxon>
        <taxon>Molorchus</taxon>
    </lineage>
</organism>
<evidence type="ECO:0000256" key="1">
    <source>
        <dbReference type="ARBA" id="ARBA00023157"/>
    </source>
</evidence>
<proteinExistence type="predicted"/>
<dbReference type="EMBL" id="JAPWTJ010000562">
    <property type="protein sequence ID" value="KAJ8977300.1"/>
    <property type="molecule type" value="Genomic_DNA"/>
</dbReference>
<dbReference type="SMART" id="SM00042">
    <property type="entry name" value="CUB"/>
    <property type="match status" value="1"/>
</dbReference>
<dbReference type="Proteomes" id="UP001162164">
    <property type="component" value="Unassembled WGS sequence"/>
</dbReference>
<evidence type="ECO:0000313" key="5">
    <source>
        <dbReference type="Proteomes" id="UP001162164"/>
    </source>
</evidence>
<dbReference type="CDD" id="cd15517">
    <property type="entry name" value="PHD_TCF19_like"/>
    <property type="match status" value="1"/>
</dbReference>
<gene>
    <name evidence="4" type="ORF">NQ317_005507</name>
</gene>
<name>A0ABQ9JIF3_9CUCU</name>
<dbReference type="Pfam" id="PF00431">
    <property type="entry name" value="CUB"/>
    <property type="match status" value="1"/>
</dbReference>
<accession>A0ABQ9JIF3</accession>
<comment type="caution">
    <text evidence="2">Lacks conserved residue(s) required for the propagation of feature annotation.</text>
</comment>
<dbReference type="SUPFAM" id="SSF49854">
    <property type="entry name" value="Spermadhesin, CUB domain"/>
    <property type="match status" value="1"/>
</dbReference>
<evidence type="ECO:0000256" key="2">
    <source>
        <dbReference type="PROSITE-ProRule" id="PRU00059"/>
    </source>
</evidence>
<dbReference type="Gene3D" id="2.60.120.290">
    <property type="entry name" value="Spermadhesin, CUB domain"/>
    <property type="match status" value="1"/>
</dbReference>
<dbReference type="PANTHER" id="PTHR47537">
    <property type="entry name" value="CUBILIN"/>
    <property type="match status" value="1"/>
</dbReference>
<protein>
    <recommendedName>
        <fullName evidence="3">CUB domain-containing protein</fullName>
    </recommendedName>
</protein>